<protein>
    <submittedName>
        <fullName evidence="1">Isopentenyl transferase</fullName>
        <ecNumber evidence="1">2.5.1.-</ecNumber>
    </submittedName>
</protein>
<evidence type="ECO:0000313" key="1">
    <source>
        <dbReference type="EMBL" id="VFA97766.1"/>
    </source>
</evidence>
<evidence type="ECO:0000313" key="2">
    <source>
        <dbReference type="Proteomes" id="UP000290439"/>
    </source>
</evidence>
<dbReference type="Gene3D" id="3.40.50.300">
    <property type="entry name" value="P-loop containing nucleotide triphosphate hydrolases"/>
    <property type="match status" value="1"/>
</dbReference>
<dbReference type="Pfam" id="PF01745">
    <property type="entry name" value="IPT"/>
    <property type="match status" value="1"/>
</dbReference>
<organism evidence="1 2">
    <name type="scientific">Nocardia cyriacigeorgica</name>
    <dbReference type="NCBI Taxonomy" id="135487"/>
    <lineage>
        <taxon>Bacteria</taxon>
        <taxon>Bacillati</taxon>
        <taxon>Actinomycetota</taxon>
        <taxon>Actinomycetes</taxon>
        <taxon>Mycobacteriales</taxon>
        <taxon>Nocardiaceae</taxon>
        <taxon>Nocardia</taxon>
    </lineage>
</organism>
<dbReference type="GO" id="GO:0016740">
    <property type="term" value="F:transferase activity"/>
    <property type="evidence" value="ECO:0007669"/>
    <property type="project" value="UniProtKB-KW"/>
</dbReference>
<reference evidence="1 2" key="1">
    <citation type="submission" date="2019-02" db="EMBL/GenBank/DDBJ databases">
        <authorList>
            <consortium name="Pathogen Informatics"/>
        </authorList>
    </citation>
    <scope>NUCLEOTIDE SEQUENCE [LARGE SCALE GENOMIC DNA]</scope>
    <source>
        <strain evidence="1 2">3012STDY6756504</strain>
    </source>
</reference>
<dbReference type="AlphaFoldDB" id="A0A4U8VVU8"/>
<dbReference type="EC" id="2.5.1.-" evidence="1"/>
<dbReference type="RefSeq" id="WP_130916571.1">
    <property type="nucleotide sequence ID" value="NZ_JADLRK010000021.1"/>
</dbReference>
<proteinExistence type="predicted"/>
<dbReference type="SUPFAM" id="SSF52540">
    <property type="entry name" value="P-loop containing nucleoside triphosphate hydrolases"/>
    <property type="match status" value="1"/>
</dbReference>
<dbReference type="Gene3D" id="1.10.287.890">
    <property type="entry name" value="Crystal structure of tRNA isopentenylpyrophosphate transferase (bh2366) domain"/>
    <property type="match status" value="1"/>
</dbReference>
<dbReference type="EMBL" id="LR215973">
    <property type="protein sequence ID" value="VFA97766.1"/>
    <property type="molecule type" value="Genomic_DNA"/>
</dbReference>
<sequence>MHIHTIIGPTGIGKSARASAEAHRLGAPIIVADRIQCYVDLATTSARDTGAENADLARHFLEERTVGDGDYAPATAHLALRRTLRALSSEHRCVIVEGGSVSLLNVFFAGRDDLPYTMSTELLQVTDQRAHLDRLRHRAHRMLAPPAGRTGLLQELASAWRHTSQREFIASVVGFGSTIRWCLHHGIPIESLHDFIPNPAQQSELATAIADEHAAYGRLQHQAFLTMQPPPRLGAVGGRIELEERL</sequence>
<keyword evidence="1" id="KW-0808">Transferase</keyword>
<name>A0A4U8VVU8_9NOCA</name>
<gene>
    <name evidence="1" type="primary">tzs</name>
    <name evidence="1" type="ORF">NCTC10797_01530</name>
</gene>
<dbReference type="InterPro" id="IPR027417">
    <property type="entry name" value="P-loop_NTPase"/>
</dbReference>
<accession>A0A4U8VVU8</accession>
<dbReference type="Proteomes" id="UP000290439">
    <property type="component" value="Chromosome"/>
</dbReference>